<dbReference type="PATRIC" id="fig|266265.5.peg.5265"/>
<dbReference type="EMBL" id="CP000271">
    <property type="protein sequence ID" value="ABE33547.1"/>
    <property type="molecule type" value="Genomic_DNA"/>
</dbReference>
<evidence type="ECO:0000313" key="2">
    <source>
        <dbReference type="EMBL" id="ABE33547.1"/>
    </source>
</evidence>
<reference evidence="2 3" key="1">
    <citation type="journal article" date="2006" name="Proc. Natl. Acad. Sci. U.S.A.">
        <title>Burkholderia xenovorans LB400 harbors a multi-replicon, 9.73-Mbp genome shaped for versatility.</title>
        <authorList>
            <person name="Chain P.S."/>
            <person name="Denef V.J."/>
            <person name="Konstantinidis K.T."/>
            <person name="Vergez L.M."/>
            <person name="Agullo L."/>
            <person name="Reyes V.L."/>
            <person name="Hauser L."/>
            <person name="Cordova M."/>
            <person name="Gomez L."/>
            <person name="Gonzalez M."/>
            <person name="Land M."/>
            <person name="Lao V."/>
            <person name="Larimer F."/>
            <person name="LiPuma J.J."/>
            <person name="Mahenthiralingam E."/>
            <person name="Malfatti S.A."/>
            <person name="Marx C.J."/>
            <person name="Parnell J.J."/>
            <person name="Ramette A."/>
            <person name="Richardson P."/>
            <person name="Seeger M."/>
            <person name="Smith D."/>
            <person name="Spilker T."/>
            <person name="Sul W.J."/>
            <person name="Tsoi T.V."/>
            <person name="Ulrich L.E."/>
            <person name="Zhulin I.B."/>
            <person name="Tiedje J.M."/>
        </authorList>
    </citation>
    <scope>NUCLEOTIDE SEQUENCE [LARGE SCALE GENOMIC DNA]</scope>
    <source>
        <strain evidence="2 3">LB400</strain>
    </source>
</reference>
<name>Q13QU2_PARXL</name>
<dbReference type="Pfam" id="PF05437">
    <property type="entry name" value="AzlD"/>
    <property type="match status" value="1"/>
</dbReference>
<sequence>MSWWLILTLAAVVFFNRYVFLEPKVPVKLPRLLSNALEYSAPCLLTAICAPIILMDKGLLRSFPGNPYFLGAAFSVVFALVIRSVVLSVVMSLAVFYLLARFL</sequence>
<dbReference type="eggNOG" id="COG4392">
    <property type="taxonomic scope" value="Bacteria"/>
</dbReference>
<dbReference type="InterPro" id="IPR008407">
    <property type="entry name" value="Brnchd-chn_aa_trnsp_AzlD"/>
</dbReference>
<proteinExistence type="predicted"/>
<accession>Q13QU2</accession>
<dbReference type="STRING" id="266265.Bxe_B2444"/>
<keyword evidence="1" id="KW-1133">Transmembrane helix</keyword>
<keyword evidence="3" id="KW-1185">Reference proteome</keyword>
<dbReference type="Proteomes" id="UP000001817">
    <property type="component" value="Chromosome 2"/>
</dbReference>
<dbReference type="AlphaFoldDB" id="Q13QU2"/>
<feature type="transmembrane region" description="Helical" evidence="1">
    <location>
        <begin position="37"/>
        <end position="55"/>
    </location>
</feature>
<gene>
    <name evidence="2" type="ORF">Bxe_B2444</name>
</gene>
<dbReference type="KEGG" id="bxb:DR64_4772"/>
<protein>
    <submittedName>
        <fullName evidence="2">Membrane protein</fullName>
    </submittedName>
</protein>
<evidence type="ECO:0000313" key="3">
    <source>
        <dbReference type="Proteomes" id="UP000001817"/>
    </source>
</evidence>
<organism evidence="2 3">
    <name type="scientific">Paraburkholderia xenovorans (strain LB400)</name>
    <dbReference type="NCBI Taxonomy" id="266265"/>
    <lineage>
        <taxon>Bacteria</taxon>
        <taxon>Pseudomonadati</taxon>
        <taxon>Pseudomonadota</taxon>
        <taxon>Betaproteobacteria</taxon>
        <taxon>Burkholderiales</taxon>
        <taxon>Burkholderiaceae</taxon>
        <taxon>Paraburkholderia</taxon>
    </lineage>
</organism>
<dbReference type="KEGG" id="bxe:Bxe_B2444"/>
<keyword evidence="1" id="KW-0472">Membrane</keyword>
<dbReference type="OrthoDB" id="4257348at2"/>
<evidence type="ECO:0000256" key="1">
    <source>
        <dbReference type="SAM" id="Phobius"/>
    </source>
</evidence>
<dbReference type="RefSeq" id="WP_011490912.1">
    <property type="nucleotide sequence ID" value="NC_007952.1"/>
</dbReference>
<feature type="transmembrane region" description="Helical" evidence="1">
    <location>
        <begin position="67"/>
        <end position="100"/>
    </location>
</feature>
<keyword evidence="1" id="KW-0812">Transmembrane</keyword>